<gene>
    <name evidence="1" type="ORF">CLUMA_CG013886</name>
</gene>
<protein>
    <submittedName>
        <fullName evidence="1">CLUMA_CG013886, isoform A</fullName>
    </submittedName>
</protein>
<sequence>MRQTNSTRQMKNGLQKKSISCEDGKNKVPMELFLLHSNPVAFLTLQLRIKSRLFCLLISFSRKMLRSSHLKSQF</sequence>
<proteinExistence type="predicted"/>
<dbReference type="EMBL" id="CVRI01000054">
    <property type="protein sequence ID" value="CRL00626.1"/>
    <property type="molecule type" value="Genomic_DNA"/>
</dbReference>
<dbReference type="Proteomes" id="UP000183832">
    <property type="component" value="Unassembled WGS sequence"/>
</dbReference>
<evidence type="ECO:0000313" key="1">
    <source>
        <dbReference type="EMBL" id="CRL00626.1"/>
    </source>
</evidence>
<keyword evidence="2" id="KW-1185">Reference proteome</keyword>
<accession>A0A1J1ILJ1</accession>
<organism evidence="1 2">
    <name type="scientific">Clunio marinus</name>
    <dbReference type="NCBI Taxonomy" id="568069"/>
    <lineage>
        <taxon>Eukaryota</taxon>
        <taxon>Metazoa</taxon>
        <taxon>Ecdysozoa</taxon>
        <taxon>Arthropoda</taxon>
        <taxon>Hexapoda</taxon>
        <taxon>Insecta</taxon>
        <taxon>Pterygota</taxon>
        <taxon>Neoptera</taxon>
        <taxon>Endopterygota</taxon>
        <taxon>Diptera</taxon>
        <taxon>Nematocera</taxon>
        <taxon>Chironomoidea</taxon>
        <taxon>Chironomidae</taxon>
        <taxon>Clunio</taxon>
    </lineage>
</organism>
<name>A0A1J1ILJ1_9DIPT</name>
<dbReference type="AlphaFoldDB" id="A0A1J1ILJ1"/>
<evidence type="ECO:0000313" key="2">
    <source>
        <dbReference type="Proteomes" id="UP000183832"/>
    </source>
</evidence>
<reference evidence="1 2" key="1">
    <citation type="submission" date="2015-04" db="EMBL/GenBank/DDBJ databases">
        <authorList>
            <person name="Syromyatnikov M.Y."/>
            <person name="Popov V.N."/>
        </authorList>
    </citation>
    <scope>NUCLEOTIDE SEQUENCE [LARGE SCALE GENOMIC DNA]</scope>
</reference>